<dbReference type="Gene3D" id="1.10.510.10">
    <property type="entry name" value="Transferase(Phosphotransferase) domain 1"/>
    <property type="match status" value="1"/>
</dbReference>
<keyword evidence="4" id="KW-1185">Reference proteome</keyword>
<dbReference type="Proteomes" id="UP000789390">
    <property type="component" value="Unassembled WGS sequence"/>
</dbReference>
<protein>
    <recommendedName>
        <fullName evidence="2">Protein kinase domain-containing protein</fullName>
    </recommendedName>
</protein>
<dbReference type="GO" id="GO:0004521">
    <property type="term" value="F:RNA endonuclease activity"/>
    <property type="evidence" value="ECO:0007669"/>
    <property type="project" value="InterPro"/>
</dbReference>
<dbReference type="PANTHER" id="PTHR13954">
    <property type="entry name" value="IRE1-RELATED"/>
    <property type="match status" value="1"/>
</dbReference>
<feature type="domain" description="Protein kinase" evidence="2">
    <location>
        <begin position="16"/>
        <end position="280"/>
    </location>
</feature>
<keyword evidence="1" id="KW-0547">Nucleotide-binding</keyword>
<evidence type="ECO:0000313" key="4">
    <source>
        <dbReference type="Proteomes" id="UP000789390"/>
    </source>
</evidence>
<feature type="binding site" evidence="1">
    <location>
        <position position="43"/>
    </location>
    <ligand>
        <name>ATP</name>
        <dbReference type="ChEBI" id="CHEBI:30616"/>
    </ligand>
</feature>
<dbReference type="InterPro" id="IPR017441">
    <property type="entry name" value="Protein_kinase_ATP_BS"/>
</dbReference>
<dbReference type="SUPFAM" id="SSF56112">
    <property type="entry name" value="Protein kinase-like (PK-like)"/>
    <property type="match status" value="1"/>
</dbReference>
<dbReference type="InterPro" id="IPR011009">
    <property type="entry name" value="Kinase-like_dom_sf"/>
</dbReference>
<comment type="caution">
    <text evidence="3">The sequence shown here is derived from an EMBL/GenBank/DDBJ whole genome shotgun (WGS) entry which is preliminary data.</text>
</comment>
<dbReference type="GO" id="GO:0004674">
    <property type="term" value="F:protein serine/threonine kinase activity"/>
    <property type="evidence" value="ECO:0007669"/>
    <property type="project" value="InterPro"/>
</dbReference>
<dbReference type="EMBL" id="CAKKLH010000287">
    <property type="protein sequence ID" value="CAH0108750.1"/>
    <property type="molecule type" value="Genomic_DNA"/>
</dbReference>
<dbReference type="FunFam" id="1.10.510.10:FF:001536">
    <property type="entry name" value="Uncharacterized protein"/>
    <property type="match status" value="1"/>
</dbReference>
<accession>A0A8J2RQH8</accession>
<dbReference type="GO" id="GO:0005524">
    <property type="term" value="F:ATP binding"/>
    <property type="evidence" value="ECO:0007669"/>
    <property type="project" value="UniProtKB-UniRule"/>
</dbReference>
<dbReference type="GO" id="GO:0070059">
    <property type="term" value="P:intrinsic apoptotic signaling pathway in response to endoplasmic reticulum stress"/>
    <property type="evidence" value="ECO:0007669"/>
    <property type="project" value="TreeGrafter"/>
</dbReference>
<gene>
    <name evidence="3" type="ORF">DGAL_LOCUS12152</name>
</gene>
<dbReference type="Pfam" id="PF00069">
    <property type="entry name" value="Pkinase"/>
    <property type="match status" value="1"/>
</dbReference>
<name>A0A8J2RQH8_9CRUS</name>
<dbReference type="GO" id="GO:0036498">
    <property type="term" value="P:IRE1-mediated unfolded protein response"/>
    <property type="evidence" value="ECO:0007669"/>
    <property type="project" value="TreeGrafter"/>
</dbReference>
<dbReference type="AlphaFoldDB" id="A0A8J2RQH8"/>
<dbReference type="InterPro" id="IPR045133">
    <property type="entry name" value="IRE1/2-like"/>
</dbReference>
<dbReference type="InterPro" id="IPR000719">
    <property type="entry name" value="Prot_kinase_dom"/>
</dbReference>
<evidence type="ECO:0000313" key="3">
    <source>
        <dbReference type="EMBL" id="CAH0108750.1"/>
    </source>
</evidence>
<dbReference type="PANTHER" id="PTHR13954:SF6">
    <property type="entry name" value="NON-SPECIFIC SERINE_THREONINE PROTEIN KINASE"/>
    <property type="match status" value="1"/>
</dbReference>
<sequence>MEELSEQAVHKPLMTFERDKILGRGTFACVFYGTLNGKPVAVKRIQLHDLEEFIPNWEEIAMKQLDHENVVKLLHVEENEDFKFLVLELCEATVDDYIRRRYMADMPSDCEALYQMASGVQYIHSKGFVHRNIKPENVLISASGDLKIADFGFCKPFRPSGSFSMSSSGPRGTRIYSAPEFLQLEGKSKDDKEKIRCDISIDVFSLGCMFFCYIKKGDHPFAKPGSPITYAVASNIIHGKKYLHRALMQDHYAYEIIDGMTQAVPQDRWKLDRVIEILLLQFKKT</sequence>
<organism evidence="3 4">
    <name type="scientific">Daphnia galeata</name>
    <dbReference type="NCBI Taxonomy" id="27404"/>
    <lineage>
        <taxon>Eukaryota</taxon>
        <taxon>Metazoa</taxon>
        <taxon>Ecdysozoa</taxon>
        <taxon>Arthropoda</taxon>
        <taxon>Crustacea</taxon>
        <taxon>Branchiopoda</taxon>
        <taxon>Diplostraca</taxon>
        <taxon>Cladocera</taxon>
        <taxon>Anomopoda</taxon>
        <taxon>Daphniidae</taxon>
        <taxon>Daphnia</taxon>
    </lineage>
</organism>
<dbReference type="GO" id="GO:0051082">
    <property type="term" value="F:unfolded protein binding"/>
    <property type="evidence" value="ECO:0007669"/>
    <property type="project" value="TreeGrafter"/>
</dbReference>
<keyword evidence="1" id="KW-0067">ATP-binding</keyword>
<dbReference type="PROSITE" id="PS00107">
    <property type="entry name" value="PROTEIN_KINASE_ATP"/>
    <property type="match status" value="1"/>
</dbReference>
<proteinExistence type="predicted"/>
<dbReference type="GO" id="GO:1990604">
    <property type="term" value="C:IRE1-TRAF2-ASK1 complex"/>
    <property type="evidence" value="ECO:0007669"/>
    <property type="project" value="TreeGrafter"/>
</dbReference>
<reference evidence="3" key="1">
    <citation type="submission" date="2021-11" db="EMBL/GenBank/DDBJ databases">
        <authorList>
            <person name="Schell T."/>
        </authorList>
    </citation>
    <scope>NUCLEOTIDE SEQUENCE</scope>
    <source>
        <strain evidence="3">M5</strain>
    </source>
</reference>
<dbReference type="PROSITE" id="PS50011">
    <property type="entry name" value="PROTEIN_KINASE_DOM"/>
    <property type="match status" value="1"/>
</dbReference>
<evidence type="ECO:0000259" key="2">
    <source>
        <dbReference type="PROSITE" id="PS50011"/>
    </source>
</evidence>
<evidence type="ECO:0000256" key="1">
    <source>
        <dbReference type="PROSITE-ProRule" id="PRU10141"/>
    </source>
</evidence>
<dbReference type="OrthoDB" id="541276at2759"/>